<reference evidence="1" key="1">
    <citation type="submission" date="2019-05" db="EMBL/GenBank/DDBJ databases">
        <title>Annotation for the trematode Fasciolopsis buski.</title>
        <authorList>
            <person name="Choi Y.-J."/>
        </authorList>
    </citation>
    <scope>NUCLEOTIDE SEQUENCE</scope>
    <source>
        <strain evidence="1">HT</strain>
        <tissue evidence="1">Whole worm</tissue>
    </source>
</reference>
<evidence type="ECO:0000313" key="1">
    <source>
        <dbReference type="EMBL" id="KAA0194723.1"/>
    </source>
</evidence>
<proteinExistence type="predicted"/>
<dbReference type="EMBL" id="LUCM01004169">
    <property type="protein sequence ID" value="KAA0194723.1"/>
    <property type="molecule type" value="Genomic_DNA"/>
</dbReference>
<dbReference type="Proteomes" id="UP000728185">
    <property type="component" value="Unassembled WGS sequence"/>
</dbReference>
<name>A0A8E0RYK4_9TREM</name>
<gene>
    <name evidence="1" type="ORF">FBUS_05030</name>
</gene>
<evidence type="ECO:0000313" key="2">
    <source>
        <dbReference type="Proteomes" id="UP000728185"/>
    </source>
</evidence>
<comment type="caution">
    <text evidence="1">The sequence shown here is derived from an EMBL/GenBank/DDBJ whole genome shotgun (WGS) entry which is preliminary data.</text>
</comment>
<sequence length="151" mass="16712">MKLTYLYKLFGKKISGGWSLIDGPLQHEIPHENLKLTILAAYKRGEAGPCGFPPESDNQTTIVIVMPPESSPSSLTCAQLYRILLHLRDIKKEILEQALHNTQSESANTITELCASVCSIHLAYLDRDGRVLLMSAEPGLDLSSSSEDFLR</sequence>
<keyword evidence="2" id="KW-1185">Reference proteome</keyword>
<organism evidence="1 2">
    <name type="scientific">Fasciolopsis buskii</name>
    <dbReference type="NCBI Taxonomy" id="27845"/>
    <lineage>
        <taxon>Eukaryota</taxon>
        <taxon>Metazoa</taxon>
        <taxon>Spiralia</taxon>
        <taxon>Lophotrochozoa</taxon>
        <taxon>Platyhelminthes</taxon>
        <taxon>Trematoda</taxon>
        <taxon>Digenea</taxon>
        <taxon>Plagiorchiida</taxon>
        <taxon>Echinostomata</taxon>
        <taxon>Echinostomatoidea</taxon>
        <taxon>Fasciolidae</taxon>
        <taxon>Fasciolopsis</taxon>
    </lineage>
</organism>
<dbReference type="OrthoDB" id="6260879at2759"/>
<dbReference type="AlphaFoldDB" id="A0A8E0RYK4"/>
<protein>
    <submittedName>
        <fullName evidence="1">Uncharacterized protein</fullName>
    </submittedName>
</protein>
<accession>A0A8E0RYK4</accession>